<dbReference type="InterPro" id="IPR046657">
    <property type="entry name" value="DUF6766"/>
</dbReference>
<dbReference type="RefSeq" id="WP_169453363.1">
    <property type="nucleotide sequence ID" value="NZ_CP051774.1"/>
</dbReference>
<protein>
    <submittedName>
        <fullName evidence="2">Uncharacterized protein</fullName>
    </submittedName>
</protein>
<dbReference type="KEGG" id="luo:HHL09_04930"/>
<keyword evidence="1" id="KW-0472">Membrane</keyword>
<gene>
    <name evidence="2" type="ORF">HHL09_04930</name>
</gene>
<keyword evidence="3" id="KW-1185">Reference proteome</keyword>
<evidence type="ECO:0000256" key="1">
    <source>
        <dbReference type="SAM" id="Phobius"/>
    </source>
</evidence>
<evidence type="ECO:0000313" key="2">
    <source>
        <dbReference type="EMBL" id="QJE95142.1"/>
    </source>
</evidence>
<dbReference type="Proteomes" id="UP000501812">
    <property type="component" value="Chromosome"/>
</dbReference>
<accession>A0A858REH5</accession>
<dbReference type="AlphaFoldDB" id="A0A858REH5"/>
<proteinExistence type="predicted"/>
<sequence length="206" mass="23573">MKHPIRDYGLSILLLVLFLLFWVGQAWAGFHVHNQEALLHGGEVASFTRYLASGHFWQATAENWESEFLQMGAYVILTTRLFQRGSAESNDPDRAQELTAKRARKRRSWLYRNSLSLAFLTLFVIAFLMHAVGGLAEMNEERKEHGEAAETLVEFLGDAEFWFQSFQNWQSEFLAVLSIVVLSIFLRQDGSPESKDLDDPDWKTGA</sequence>
<keyword evidence="1" id="KW-0812">Transmembrane</keyword>
<feature type="transmembrane region" description="Helical" evidence="1">
    <location>
        <begin position="169"/>
        <end position="186"/>
    </location>
</feature>
<feature type="transmembrane region" description="Helical" evidence="1">
    <location>
        <begin position="12"/>
        <end position="30"/>
    </location>
</feature>
<evidence type="ECO:0000313" key="3">
    <source>
        <dbReference type="Proteomes" id="UP000501812"/>
    </source>
</evidence>
<dbReference type="EMBL" id="CP051774">
    <property type="protein sequence ID" value="QJE95142.1"/>
    <property type="molecule type" value="Genomic_DNA"/>
</dbReference>
<feature type="transmembrane region" description="Helical" evidence="1">
    <location>
        <begin position="110"/>
        <end position="132"/>
    </location>
</feature>
<name>A0A858REH5_9BACT</name>
<reference evidence="2 3" key="1">
    <citation type="submission" date="2020-04" db="EMBL/GenBank/DDBJ databases">
        <title>Luteolibacter sp. G-1-1-1 isolated from soil.</title>
        <authorList>
            <person name="Dahal R.H."/>
        </authorList>
    </citation>
    <scope>NUCLEOTIDE SEQUENCE [LARGE SCALE GENOMIC DNA]</scope>
    <source>
        <strain evidence="2 3">G-1-1-1</strain>
    </source>
</reference>
<keyword evidence="1" id="KW-1133">Transmembrane helix</keyword>
<dbReference type="Pfam" id="PF20554">
    <property type="entry name" value="DUF6766"/>
    <property type="match status" value="1"/>
</dbReference>
<organism evidence="2 3">
    <name type="scientific">Luteolibacter luteus</name>
    <dbReference type="NCBI Taxonomy" id="2728835"/>
    <lineage>
        <taxon>Bacteria</taxon>
        <taxon>Pseudomonadati</taxon>
        <taxon>Verrucomicrobiota</taxon>
        <taxon>Verrucomicrobiia</taxon>
        <taxon>Verrucomicrobiales</taxon>
        <taxon>Verrucomicrobiaceae</taxon>
        <taxon>Luteolibacter</taxon>
    </lineage>
</organism>